<evidence type="ECO:0000313" key="3">
    <source>
        <dbReference type="Proteomes" id="UP000218231"/>
    </source>
</evidence>
<name>A0A2A2K3I7_9BILA</name>
<keyword evidence="3" id="KW-1185">Reference proteome</keyword>
<sequence length="113" mass="11926">MAVVIGDLAGQHLDAMLRPLQPLGGADDADVIPHEAADFGPVLLDDHLFVRIGDAAFVPGPDHGDGGQAVPMRGDMVGARLAEHETFEQAVGREARPGRSVRPSRSMTMPPQV</sequence>
<feature type="compositionally biased region" description="Polar residues" evidence="1">
    <location>
        <begin position="103"/>
        <end position="113"/>
    </location>
</feature>
<dbReference type="AlphaFoldDB" id="A0A2A2K3I7"/>
<protein>
    <submittedName>
        <fullName evidence="2">Uncharacterized protein</fullName>
    </submittedName>
</protein>
<proteinExistence type="predicted"/>
<organism evidence="2 3">
    <name type="scientific">Diploscapter pachys</name>
    <dbReference type="NCBI Taxonomy" id="2018661"/>
    <lineage>
        <taxon>Eukaryota</taxon>
        <taxon>Metazoa</taxon>
        <taxon>Ecdysozoa</taxon>
        <taxon>Nematoda</taxon>
        <taxon>Chromadorea</taxon>
        <taxon>Rhabditida</taxon>
        <taxon>Rhabditina</taxon>
        <taxon>Rhabditomorpha</taxon>
        <taxon>Rhabditoidea</taxon>
        <taxon>Rhabditidae</taxon>
        <taxon>Diploscapter</taxon>
    </lineage>
</organism>
<reference evidence="2 3" key="1">
    <citation type="journal article" date="2017" name="Curr. Biol.">
        <title>Genome architecture and evolution of a unichromosomal asexual nematode.</title>
        <authorList>
            <person name="Fradin H."/>
            <person name="Zegar C."/>
            <person name="Gutwein M."/>
            <person name="Lucas J."/>
            <person name="Kovtun M."/>
            <person name="Corcoran D."/>
            <person name="Baugh L.R."/>
            <person name="Kiontke K."/>
            <person name="Gunsalus K."/>
            <person name="Fitch D.H."/>
            <person name="Piano F."/>
        </authorList>
    </citation>
    <scope>NUCLEOTIDE SEQUENCE [LARGE SCALE GENOMIC DNA]</scope>
    <source>
        <strain evidence="2">PF1309</strain>
    </source>
</reference>
<evidence type="ECO:0000256" key="1">
    <source>
        <dbReference type="SAM" id="MobiDB-lite"/>
    </source>
</evidence>
<accession>A0A2A2K3I7</accession>
<dbReference type="EMBL" id="LIAE01009760">
    <property type="protein sequence ID" value="PAV68452.1"/>
    <property type="molecule type" value="Genomic_DNA"/>
</dbReference>
<feature type="region of interest" description="Disordered" evidence="1">
    <location>
        <begin position="90"/>
        <end position="113"/>
    </location>
</feature>
<dbReference type="Proteomes" id="UP000218231">
    <property type="component" value="Unassembled WGS sequence"/>
</dbReference>
<gene>
    <name evidence="2" type="ORF">WR25_13765</name>
</gene>
<evidence type="ECO:0000313" key="2">
    <source>
        <dbReference type="EMBL" id="PAV68452.1"/>
    </source>
</evidence>
<comment type="caution">
    <text evidence="2">The sequence shown here is derived from an EMBL/GenBank/DDBJ whole genome shotgun (WGS) entry which is preliminary data.</text>
</comment>